<dbReference type="InterPro" id="IPR038763">
    <property type="entry name" value="DHH_sf"/>
</dbReference>
<gene>
    <name evidence="1" type="ORF">HV832_02540</name>
</gene>
<name>A0A850QJW5_9BURK</name>
<evidence type="ECO:0000313" key="1">
    <source>
        <dbReference type="EMBL" id="NVO76714.1"/>
    </source>
</evidence>
<dbReference type="SUPFAM" id="SSF64182">
    <property type="entry name" value="DHH phosphoesterases"/>
    <property type="match status" value="1"/>
</dbReference>
<dbReference type="AlphaFoldDB" id="A0A850QJW5"/>
<dbReference type="Proteomes" id="UP000588051">
    <property type="component" value="Unassembled WGS sequence"/>
</dbReference>
<dbReference type="EMBL" id="JABXYJ010000001">
    <property type="protein sequence ID" value="NVO76714.1"/>
    <property type="molecule type" value="Genomic_DNA"/>
</dbReference>
<dbReference type="GO" id="GO:0016740">
    <property type="term" value="F:transferase activity"/>
    <property type="evidence" value="ECO:0007669"/>
    <property type="project" value="UniProtKB-KW"/>
</dbReference>
<accession>A0A850QJW5</accession>
<proteinExistence type="predicted"/>
<organism evidence="1 2">
    <name type="scientific">Undibacterium oligocarboniphilum</name>
    <dbReference type="NCBI Taxonomy" id="666702"/>
    <lineage>
        <taxon>Bacteria</taxon>
        <taxon>Pseudomonadati</taxon>
        <taxon>Pseudomonadota</taxon>
        <taxon>Betaproteobacteria</taxon>
        <taxon>Burkholderiales</taxon>
        <taxon>Oxalobacteraceae</taxon>
        <taxon>Undibacterium</taxon>
    </lineage>
</organism>
<protein>
    <submittedName>
        <fullName evidence="1">Acetyltransferase</fullName>
    </submittedName>
</protein>
<keyword evidence="1" id="KW-0808">Transferase</keyword>
<sequence>MKRYVDIFNGDADGLCALHQLRMAFPVEAILVTGVKRDIALLERVQAAKGDQLTVLDISLDANCEALRRHLAAGAEVLYFDHHTARHAFNHPYLERHWSNAGDVCTSILVSQYLQDRYIVWAIVAAFGDNLQSVARGLASRHGLNEADSNVLQELGQLLNYNSYGERVEDLHIHPAALYQELHRYSDPFAFIHESSYFLALQYAYSLESASVAELRPYAIGRKCAIYILPDTLWSHRLSGVLANNLIQNEPFRSFAVLTPQKEQGYLVSVRSAEPDRKPASSLCLGFDEGGGRSAAAGINHLDEQLRDVFCRRFLDYFEAA</sequence>
<comment type="caution">
    <text evidence="1">The sequence shown here is derived from an EMBL/GenBank/DDBJ whole genome shotgun (WGS) entry which is preliminary data.</text>
</comment>
<evidence type="ECO:0000313" key="2">
    <source>
        <dbReference type="Proteomes" id="UP000588051"/>
    </source>
</evidence>
<reference evidence="1 2" key="1">
    <citation type="submission" date="2020-06" db="EMBL/GenBank/DDBJ databases">
        <authorList>
            <person name="Qiu C."/>
            <person name="Liu Z."/>
        </authorList>
    </citation>
    <scope>NUCLEOTIDE SEQUENCE [LARGE SCALE GENOMIC DNA]</scope>
    <source>
        <strain evidence="1 2">EM 1</strain>
    </source>
</reference>
<keyword evidence="2" id="KW-1185">Reference proteome</keyword>